<comment type="caution">
    <text evidence="2">The sequence shown here is derived from an EMBL/GenBank/DDBJ whole genome shotgun (WGS) entry which is preliminary data.</text>
</comment>
<dbReference type="Proteomes" id="UP000011717">
    <property type="component" value="Unassembled WGS sequence"/>
</dbReference>
<name>M2U4L0_9SPHN</name>
<dbReference type="RefSeq" id="WP_008601502.1">
    <property type="nucleotide sequence ID" value="NZ_AMRV01000004.1"/>
</dbReference>
<proteinExistence type="predicted"/>
<keyword evidence="1" id="KW-0472">Membrane</keyword>
<gene>
    <name evidence="2" type="ORF">C725_1506</name>
</gene>
<sequence>MDENHEEVAKEQARAGETPHVGRYVLLISTVLLAIAFLVMLVVFS</sequence>
<organism evidence="2 3">
    <name type="scientific">Pacificimonas flava</name>
    <dbReference type="NCBI Taxonomy" id="1234595"/>
    <lineage>
        <taxon>Bacteria</taxon>
        <taxon>Pseudomonadati</taxon>
        <taxon>Pseudomonadota</taxon>
        <taxon>Alphaproteobacteria</taxon>
        <taxon>Sphingomonadales</taxon>
        <taxon>Sphingosinicellaceae</taxon>
        <taxon>Pacificimonas</taxon>
    </lineage>
</organism>
<keyword evidence="1" id="KW-1133">Transmembrane helix</keyword>
<evidence type="ECO:0000313" key="2">
    <source>
        <dbReference type="EMBL" id="EMD82908.1"/>
    </source>
</evidence>
<dbReference type="EMBL" id="AMRV01000004">
    <property type="protein sequence ID" value="EMD82908.1"/>
    <property type="molecule type" value="Genomic_DNA"/>
</dbReference>
<reference evidence="2 3" key="1">
    <citation type="journal article" date="2013" name="Genome Announc.">
        <title>Draft Genome Sequence of Strain JLT2015T, Belonging to the Family Sphingomonadaceae of the Alphaproteobacteria.</title>
        <authorList>
            <person name="Tang K."/>
            <person name="Liu K."/>
            <person name="Li S."/>
            <person name="Jiao N."/>
        </authorList>
    </citation>
    <scope>NUCLEOTIDE SEQUENCE [LARGE SCALE GENOMIC DNA]</scope>
    <source>
        <strain evidence="2 3">JLT2015</strain>
    </source>
</reference>
<keyword evidence="3" id="KW-1185">Reference proteome</keyword>
<keyword evidence="1" id="KW-0812">Transmembrane</keyword>
<feature type="transmembrane region" description="Helical" evidence="1">
    <location>
        <begin position="24"/>
        <end position="44"/>
    </location>
</feature>
<protein>
    <submittedName>
        <fullName evidence="2">Uncharacterized protein</fullName>
    </submittedName>
</protein>
<evidence type="ECO:0000256" key="1">
    <source>
        <dbReference type="SAM" id="Phobius"/>
    </source>
</evidence>
<accession>M2U4L0</accession>
<dbReference type="AlphaFoldDB" id="M2U4L0"/>
<evidence type="ECO:0000313" key="3">
    <source>
        <dbReference type="Proteomes" id="UP000011717"/>
    </source>
</evidence>